<dbReference type="InterPro" id="IPR036388">
    <property type="entry name" value="WH-like_DNA-bd_sf"/>
</dbReference>
<dbReference type="Pfam" id="PF03861">
    <property type="entry name" value="ANTAR"/>
    <property type="match status" value="1"/>
</dbReference>
<dbReference type="PROSITE" id="PS50921">
    <property type="entry name" value="ANTAR"/>
    <property type="match status" value="1"/>
</dbReference>
<organism evidence="3 4">
    <name type="scientific">Geodermatophilus arenarius</name>
    <dbReference type="NCBI Taxonomy" id="1137990"/>
    <lineage>
        <taxon>Bacteria</taxon>
        <taxon>Bacillati</taxon>
        <taxon>Actinomycetota</taxon>
        <taxon>Actinomycetes</taxon>
        <taxon>Geodermatophilales</taxon>
        <taxon>Geodermatophilaceae</taxon>
        <taxon>Geodermatophilus</taxon>
    </lineage>
</organism>
<evidence type="ECO:0000259" key="2">
    <source>
        <dbReference type="PROSITE" id="PS50921"/>
    </source>
</evidence>
<feature type="region of interest" description="Disordered" evidence="1">
    <location>
        <begin position="1"/>
        <end position="22"/>
    </location>
</feature>
<feature type="domain" description="ANTAR" evidence="2">
    <location>
        <begin position="98"/>
        <end position="159"/>
    </location>
</feature>
<gene>
    <name evidence="3" type="ORF">ACFO3M_21345</name>
</gene>
<protein>
    <submittedName>
        <fullName evidence="3">ANTAR domain-containing protein</fullName>
    </submittedName>
</protein>
<proteinExistence type="predicted"/>
<evidence type="ECO:0000313" key="3">
    <source>
        <dbReference type="EMBL" id="MFC4695959.1"/>
    </source>
</evidence>
<reference evidence="4" key="1">
    <citation type="journal article" date="2019" name="Int. J. Syst. Evol. Microbiol.">
        <title>The Global Catalogue of Microorganisms (GCM) 10K type strain sequencing project: providing services to taxonomists for standard genome sequencing and annotation.</title>
        <authorList>
            <consortium name="The Broad Institute Genomics Platform"/>
            <consortium name="The Broad Institute Genome Sequencing Center for Infectious Disease"/>
            <person name="Wu L."/>
            <person name="Ma J."/>
        </authorList>
    </citation>
    <scope>NUCLEOTIDE SEQUENCE [LARGE SCALE GENOMIC DNA]</scope>
    <source>
        <strain evidence="4">CCUG 62763</strain>
    </source>
</reference>
<evidence type="ECO:0000256" key="1">
    <source>
        <dbReference type="SAM" id="MobiDB-lite"/>
    </source>
</evidence>
<dbReference type="Proteomes" id="UP001596025">
    <property type="component" value="Unassembled WGS sequence"/>
</dbReference>
<dbReference type="Gene3D" id="1.10.10.10">
    <property type="entry name" value="Winged helix-like DNA-binding domain superfamily/Winged helix DNA-binding domain"/>
    <property type="match status" value="1"/>
</dbReference>
<dbReference type="RefSeq" id="WP_387993784.1">
    <property type="nucleotide sequence ID" value="NZ_JBHSGR010000032.1"/>
</dbReference>
<accession>A0ABV9LP64</accession>
<dbReference type="SMART" id="SM01012">
    <property type="entry name" value="ANTAR"/>
    <property type="match status" value="1"/>
</dbReference>
<comment type="caution">
    <text evidence="3">The sequence shown here is derived from an EMBL/GenBank/DDBJ whole genome shotgun (WGS) entry which is preliminary data.</text>
</comment>
<evidence type="ECO:0000313" key="4">
    <source>
        <dbReference type="Proteomes" id="UP001596025"/>
    </source>
</evidence>
<dbReference type="InterPro" id="IPR005561">
    <property type="entry name" value="ANTAR"/>
</dbReference>
<dbReference type="EMBL" id="JBHSGR010000032">
    <property type="protein sequence ID" value="MFC4695959.1"/>
    <property type="molecule type" value="Genomic_DNA"/>
</dbReference>
<name>A0ABV9LP64_9ACTN</name>
<sequence>MQSAAIPTTMLTTSPPHPAPGGTGWLLGAARGGHARDLAAVLPERCGVAVTARVQRAPCLPLDTGSEVVGALPVYVAGPGPGPERATLTAVAGHAALALLSARRTAHLGVALDSRDVVGQAEGVLVERHRITADTAFGVLVRASQDTGREVRDVARLVTETGEAPAGTPADGPR</sequence>
<keyword evidence="4" id="KW-1185">Reference proteome</keyword>
<feature type="compositionally biased region" description="Polar residues" evidence="1">
    <location>
        <begin position="1"/>
        <end position="14"/>
    </location>
</feature>